<sequence length="241" mass="27722">MVRRFKQIWVMVLQMAFPFVSPVAGEPLLLVTEEYPPMNYRGPDGVVTGRATELLRVVAAKAGIEYEIRVLPWKRAYHMALHDKGVCVYSTWRTEEREKLFQWIGPLALDAWSFFARKEQRLEIGSLTDTFQYNVGAVEGWGVTQYLVEQGHPSLDKVAKDDTTNLRKLLLGRIDLWVTGRIIAEELLAKQQIRSVEEVYFLREVELSVACNIHNDPDKMKRLQFTLDLVRQEQAGEASPN</sequence>
<dbReference type="Pfam" id="PF00497">
    <property type="entry name" value="SBP_bac_3"/>
    <property type="match status" value="1"/>
</dbReference>
<protein>
    <submittedName>
        <fullName evidence="2">Amino acid ABC transporter substrate-binding protein (PAAT family)</fullName>
    </submittedName>
</protein>
<dbReference type="PANTHER" id="PTHR38834">
    <property type="entry name" value="PERIPLASMIC SUBSTRATE BINDING PROTEIN FAMILY 3"/>
    <property type="match status" value="1"/>
</dbReference>
<organism evidence="2 3">
    <name type="scientific">Aestuariispira insulae</name>
    <dbReference type="NCBI Taxonomy" id="1461337"/>
    <lineage>
        <taxon>Bacteria</taxon>
        <taxon>Pseudomonadati</taxon>
        <taxon>Pseudomonadota</taxon>
        <taxon>Alphaproteobacteria</taxon>
        <taxon>Rhodospirillales</taxon>
        <taxon>Kiloniellaceae</taxon>
        <taxon>Aestuariispira</taxon>
    </lineage>
</organism>
<keyword evidence="3" id="KW-1185">Reference proteome</keyword>
<evidence type="ECO:0000259" key="1">
    <source>
        <dbReference type="Pfam" id="PF00497"/>
    </source>
</evidence>
<reference evidence="2 3" key="1">
    <citation type="submission" date="2018-07" db="EMBL/GenBank/DDBJ databases">
        <title>Genomic Encyclopedia of Type Strains, Phase III (KMG-III): the genomes of soil and plant-associated and newly described type strains.</title>
        <authorList>
            <person name="Whitman W."/>
        </authorList>
    </citation>
    <scope>NUCLEOTIDE SEQUENCE [LARGE SCALE GENOMIC DNA]</scope>
    <source>
        <strain evidence="2 3">CECT 8488</strain>
    </source>
</reference>
<dbReference type="OrthoDB" id="6192933at2"/>
<dbReference type="SUPFAM" id="SSF53850">
    <property type="entry name" value="Periplasmic binding protein-like II"/>
    <property type="match status" value="1"/>
</dbReference>
<feature type="domain" description="Solute-binding protein family 3/N-terminal" evidence="1">
    <location>
        <begin position="31"/>
        <end position="164"/>
    </location>
</feature>
<proteinExistence type="predicted"/>
<dbReference type="EMBL" id="QRDW01000005">
    <property type="protein sequence ID" value="RED49900.1"/>
    <property type="molecule type" value="Genomic_DNA"/>
</dbReference>
<evidence type="ECO:0000313" key="2">
    <source>
        <dbReference type="EMBL" id="RED49900.1"/>
    </source>
</evidence>
<dbReference type="Gene3D" id="3.40.190.10">
    <property type="entry name" value="Periplasmic binding protein-like II"/>
    <property type="match status" value="2"/>
</dbReference>
<name>A0A3D9HK80_9PROT</name>
<dbReference type="AlphaFoldDB" id="A0A3D9HK80"/>
<evidence type="ECO:0000313" key="3">
    <source>
        <dbReference type="Proteomes" id="UP000256845"/>
    </source>
</evidence>
<gene>
    <name evidence="2" type="ORF">DFP90_105273</name>
</gene>
<dbReference type="InterPro" id="IPR001638">
    <property type="entry name" value="Solute-binding_3/MltF_N"/>
</dbReference>
<dbReference type="Proteomes" id="UP000256845">
    <property type="component" value="Unassembled WGS sequence"/>
</dbReference>
<accession>A0A3D9HK80</accession>
<dbReference type="PANTHER" id="PTHR38834:SF3">
    <property type="entry name" value="SOLUTE-BINDING PROTEIN FAMILY 3_N-TERMINAL DOMAIN-CONTAINING PROTEIN"/>
    <property type="match status" value="1"/>
</dbReference>
<comment type="caution">
    <text evidence="2">The sequence shown here is derived from an EMBL/GenBank/DDBJ whole genome shotgun (WGS) entry which is preliminary data.</text>
</comment>